<feature type="transmembrane region" description="Helical" evidence="13">
    <location>
        <begin position="706"/>
        <end position="723"/>
    </location>
</feature>
<evidence type="ECO:0000256" key="2">
    <source>
        <dbReference type="ARBA" id="ARBA00004653"/>
    </source>
</evidence>
<comment type="subcellular location">
    <subcellularLocation>
        <location evidence="1">Cell membrane</location>
        <topology evidence="1">Multi-pass membrane protein</topology>
    </subcellularLocation>
    <subcellularLocation>
        <location evidence="2">Golgi apparatus membrane</location>
        <topology evidence="2">Multi-pass membrane protein</topology>
    </subcellularLocation>
</comment>
<feature type="transmembrane region" description="Helical" evidence="13">
    <location>
        <begin position="116"/>
        <end position="137"/>
    </location>
</feature>
<feature type="transmembrane region" description="Helical" evidence="13">
    <location>
        <begin position="649"/>
        <end position="669"/>
    </location>
</feature>
<evidence type="ECO:0000313" key="16">
    <source>
        <dbReference type="Proteomes" id="UP001259832"/>
    </source>
</evidence>
<protein>
    <recommendedName>
        <fullName evidence="4">Sugar transporter SWEET1</fullName>
    </recommendedName>
</protein>
<dbReference type="PANTHER" id="PTHR10791:SF30">
    <property type="entry name" value="SUGAR TRANSPORTER SWEET1"/>
    <property type="match status" value="1"/>
</dbReference>
<proteinExistence type="inferred from homology"/>
<evidence type="ECO:0000256" key="12">
    <source>
        <dbReference type="ARBA" id="ARBA00023136"/>
    </source>
</evidence>
<keyword evidence="12 13" id="KW-0472">Membrane</keyword>
<dbReference type="Pfam" id="PF03083">
    <property type="entry name" value="MtN3_slv"/>
    <property type="match status" value="6"/>
</dbReference>
<feature type="transmembrane region" description="Helical" evidence="13">
    <location>
        <begin position="81"/>
        <end position="104"/>
    </location>
</feature>
<evidence type="ECO:0000256" key="10">
    <source>
        <dbReference type="ARBA" id="ARBA00022989"/>
    </source>
</evidence>
<feature type="transmembrane region" description="Helical" evidence="13">
    <location>
        <begin position="149"/>
        <end position="169"/>
    </location>
</feature>
<accession>A0AAD9G8B9</accession>
<dbReference type="EMBL" id="JASMQC010000028">
    <property type="protein sequence ID" value="KAK1933655.1"/>
    <property type="molecule type" value="Genomic_DNA"/>
</dbReference>
<feature type="transmembrane region" description="Helical" evidence="13">
    <location>
        <begin position="440"/>
        <end position="463"/>
    </location>
</feature>
<dbReference type="PANTHER" id="PTHR10791">
    <property type="entry name" value="RAG1-ACTIVATING PROTEIN 1"/>
    <property type="match status" value="1"/>
</dbReference>
<feature type="transmembrane region" description="Helical" evidence="13">
    <location>
        <begin position="1306"/>
        <end position="1326"/>
    </location>
</feature>
<keyword evidence="6" id="KW-1003">Cell membrane</keyword>
<dbReference type="GO" id="GO:0005886">
    <property type="term" value="C:plasma membrane"/>
    <property type="evidence" value="ECO:0007669"/>
    <property type="project" value="UniProtKB-SubCell"/>
</dbReference>
<keyword evidence="10 13" id="KW-1133">Transmembrane helix</keyword>
<dbReference type="GO" id="GO:0051119">
    <property type="term" value="F:sugar transmembrane transporter activity"/>
    <property type="evidence" value="ECO:0007669"/>
    <property type="project" value="InterPro"/>
</dbReference>
<evidence type="ECO:0000256" key="11">
    <source>
        <dbReference type="ARBA" id="ARBA00023034"/>
    </source>
</evidence>
<evidence type="ECO:0000256" key="5">
    <source>
        <dbReference type="ARBA" id="ARBA00022448"/>
    </source>
</evidence>
<comment type="similarity">
    <text evidence="3">Belongs to the SWEET sugar transporter family.</text>
</comment>
<name>A0AAD9G8B9_9STRA</name>
<dbReference type="Pfam" id="PF06814">
    <property type="entry name" value="GOST_TM"/>
    <property type="match status" value="1"/>
</dbReference>
<feature type="transmembrane region" description="Helical" evidence="13">
    <location>
        <begin position="181"/>
        <end position="202"/>
    </location>
</feature>
<feature type="transmembrane region" description="Helical" evidence="13">
    <location>
        <begin position="1332"/>
        <end position="1353"/>
    </location>
</feature>
<feature type="transmembrane region" description="Helical" evidence="13">
    <location>
        <begin position="469"/>
        <end position="489"/>
    </location>
</feature>
<keyword evidence="7" id="KW-0762">Sugar transport</keyword>
<feature type="transmembrane region" description="Helical" evidence="13">
    <location>
        <begin position="1255"/>
        <end position="1278"/>
    </location>
</feature>
<feature type="domain" description="GOST seven transmembrane" evidence="14">
    <location>
        <begin position="1118"/>
        <end position="1357"/>
    </location>
</feature>
<feature type="transmembrane region" description="Helical" evidence="13">
    <location>
        <begin position="501"/>
        <end position="523"/>
    </location>
</feature>
<dbReference type="FunFam" id="1.20.1280.290:FF:000007">
    <property type="entry name" value="Bidirectional sugar transporter SWEET7"/>
    <property type="match status" value="4"/>
</dbReference>
<evidence type="ECO:0000259" key="14">
    <source>
        <dbReference type="Pfam" id="PF06814"/>
    </source>
</evidence>
<gene>
    <name evidence="15" type="ORF">P3T76_011869</name>
</gene>
<evidence type="ECO:0000256" key="8">
    <source>
        <dbReference type="ARBA" id="ARBA00022692"/>
    </source>
</evidence>
<keyword evidence="11" id="KW-0333">Golgi apparatus</keyword>
<dbReference type="GO" id="GO:0000139">
    <property type="term" value="C:Golgi membrane"/>
    <property type="evidence" value="ECO:0007669"/>
    <property type="project" value="UniProtKB-SubCell"/>
</dbReference>
<evidence type="ECO:0000256" key="9">
    <source>
        <dbReference type="ARBA" id="ARBA00022737"/>
    </source>
</evidence>
<evidence type="ECO:0000256" key="1">
    <source>
        <dbReference type="ARBA" id="ARBA00004651"/>
    </source>
</evidence>
<feature type="transmembrane region" description="Helical" evidence="13">
    <location>
        <begin position="58"/>
        <end position="75"/>
    </location>
</feature>
<feature type="transmembrane region" description="Helical" evidence="13">
    <location>
        <begin position="739"/>
        <end position="756"/>
    </location>
</feature>
<feature type="transmembrane region" description="Helical" evidence="13">
    <location>
        <begin position="408"/>
        <end position="428"/>
    </location>
</feature>
<comment type="caution">
    <text evidence="15">The sequence shown here is derived from an EMBL/GenBank/DDBJ whole genome shotgun (WGS) entry which is preliminary data.</text>
</comment>
<dbReference type="InterPro" id="IPR053937">
    <property type="entry name" value="GOST_TM"/>
</dbReference>
<feature type="transmembrane region" description="Helical" evidence="13">
    <location>
        <begin position="768"/>
        <end position="792"/>
    </location>
</feature>
<keyword evidence="9" id="KW-0677">Repeat</keyword>
<feature type="transmembrane region" description="Helical" evidence="13">
    <location>
        <begin position="1195"/>
        <end position="1214"/>
    </location>
</feature>
<evidence type="ECO:0000256" key="7">
    <source>
        <dbReference type="ARBA" id="ARBA00022597"/>
    </source>
</evidence>
<reference evidence="15" key="1">
    <citation type="submission" date="2023-08" db="EMBL/GenBank/DDBJ databases">
        <title>Reference Genome Resource for the Citrus Pathogen Phytophthora citrophthora.</title>
        <authorList>
            <person name="Moller H."/>
            <person name="Coetzee B."/>
            <person name="Rose L.J."/>
            <person name="Van Niekerk J.M."/>
        </authorList>
    </citation>
    <scope>NUCLEOTIDE SEQUENCE</scope>
    <source>
        <strain evidence="15">STE-U-9442</strain>
    </source>
</reference>
<dbReference type="FunFam" id="1.20.1280.290:FF:000004">
    <property type="entry name" value="Sugar transporter SWEET"/>
    <property type="match status" value="2"/>
</dbReference>
<evidence type="ECO:0000256" key="4">
    <source>
        <dbReference type="ARBA" id="ARBA00021741"/>
    </source>
</evidence>
<feature type="transmembrane region" description="Helical" evidence="13">
    <location>
        <begin position="798"/>
        <end position="819"/>
    </location>
</feature>
<dbReference type="InterPro" id="IPR004316">
    <property type="entry name" value="SWEET_rpt"/>
</dbReference>
<keyword evidence="5" id="KW-0813">Transport</keyword>
<dbReference type="Gene3D" id="1.20.1280.290">
    <property type="match status" value="6"/>
</dbReference>
<feature type="transmembrane region" description="Helical" evidence="13">
    <location>
        <begin position="208"/>
        <end position="229"/>
    </location>
</feature>
<feature type="transmembrane region" description="Helical" evidence="13">
    <location>
        <begin position="20"/>
        <end position="37"/>
    </location>
</feature>
<organism evidence="15 16">
    <name type="scientific">Phytophthora citrophthora</name>
    <dbReference type="NCBI Taxonomy" id="4793"/>
    <lineage>
        <taxon>Eukaryota</taxon>
        <taxon>Sar</taxon>
        <taxon>Stramenopiles</taxon>
        <taxon>Oomycota</taxon>
        <taxon>Peronosporomycetes</taxon>
        <taxon>Peronosporales</taxon>
        <taxon>Peronosporaceae</taxon>
        <taxon>Phytophthora</taxon>
    </lineage>
</organism>
<evidence type="ECO:0000256" key="3">
    <source>
        <dbReference type="ARBA" id="ARBA00007809"/>
    </source>
</evidence>
<evidence type="ECO:0000256" key="13">
    <source>
        <dbReference type="SAM" id="Phobius"/>
    </source>
</evidence>
<feature type="transmembrane region" description="Helical" evidence="13">
    <location>
        <begin position="529"/>
        <end position="553"/>
    </location>
</feature>
<sequence>MLSFSTVSPRLKARTAMGSPALVTLLRMTTAAIQIAMNLSPAPDMHRVHKFKTTGQMALLPLVLMCFNNHLWLLYGLLTGSYFPLCVAALVGEIAGIVFTGVYYRWARNALEARRTCGAAFLGVALVTLYVLLGVAGKTGQTFDQVVQSLGYVGATINVCMYASPLATIKIVLATKSSASLPINLCVMIFLNCCMWVATSIVDDDMFVLIPSIIGLVFSGVQIPLYFIYRETNPYMDADAWLEEGYGTNVDSFKAKLDLGSSLPATYRTVRPSRVAKFTTYTYQRAEGTPLTVGSMPSFSGTPIPTPDSLQFAMDTGDELSDLEMQPLIMTPVATCASTIEMTGTAELVVRAMAACSGTVMILSPSILIYRVSKQKDVGVASVIPLVTLFSNCHVWAIYGYMVENWFPIFWIYLFGDAVALSFLAVYWRYTRQRRYVNKVLMIMAAILIVVTIYAIIGGLGYTGQSRDGMGSVTGIFADISAICMYAAPMEKLLQVLKYRSAAFINAHMVIAGLTNNCLWFTYGILSDNWFIISPNIIFISLNTFTLVLCVVFDPKTHPLPEDFHVQGDDSDGEKRDSKLPSPAFEAIHSPLDSVQVSKVFTNCSSSTMVGFLDVMRVISTITAILVAVSPAPDYWKIHKTRSTGVSSILPVVMIFCNCYVWVLYAYLVENFLPLFANCCFGMFTSLVFGGVYYRWSNDRVHIHKVCAVAFVAMAVYTLYYILGTNDVTNQSEDSVEKVLGVLSDIVSLVLYASPLETMKKVIETKDATTLPIIISAIFLTNTTVWTIFAIADNDVFVMVPNAIGMLVCIAQVVLYVMYPPRNGKEVAICGDQVESPSSGGLQSPPTLDYVESRTNKLYQMVLYARTKLHPRKWSVWSATVLPPVLELSTLMTYISHLIEPVYSDIKIYRSRHMLNITHHHQTMGRIVSFLALLALGLQATSAMKQSWVFESEDRSHFLIERFGFGPSGRMDVSVSQVAIEAPEDAEEVQAGLLFVHQDDLWETVALLDDAMSTEDLDLEDPMAITAQASGDGDKCALQLRQDSRWIDMTDAHTWNVSRGHQQVELKGREGGAHNGPLKIGFYYIFYAQCTPGLKVSFHMDAMFKNGANDFLSAGDAPLPVVYLTTSLLFLCAAAMWWRCLVVHLDFVQRVHWLMAVLVTVKTVALFAEAMRVYYMKQNGDTLTAWTAVTYTFMSLKGILLFSVLLLIGTGWSLLKPHLSPRDKSVLSLVLVLQVISNTAQILQSETSVGTRAWVSWRDVLLLTDVTCCAAVLFPIVWSIRELRVAAATDGKAFINLQKLTQFRSFYLLVICYIYVTRLVLQLLQASLPYDATWIAVAVGELAALVFFSVTGYRFRPLPLNPYLEVPMHEDDLEEFALDDDEEELDFRTIQRSEIRKFAYGAPVRTKDSYAVKSKSSERMSYAKKRSGSINSDL</sequence>
<keyword evidence="8 13" id="KW-0812">Transmembrane</keyword>
<dbReference type="InterPro" id="IPR047664">
    <property type="entry name" value="SWEET"/>
</dbReference>
<feature type="transmembrane region" description="Helical" evidence="13">
    <location>
        <begin position="675"/>
        <end position="694"/>
    </location>
</feature>
<keyword evidence="16" id="KW-1185">Reference proteome</keyword>
<evidence type="ECO:0000256" key="6">
    <source>
        <dbReference type="ARBA" id="ARBA00022475"/>
    </source>
</evidence>
<feature type="transmembrane region" description="Helical" evidence="13">
    <location>
        <begin position="1121"/>
        <end position="1141"/>
    </location>
</feature>
<dbReference type="Proteomes" id="UP001259832">
    <property type="component" value="Unassembled WGS sequence"/>
</dbReference>
<feature type="transmembrane region" description="Helical" evidence="13">
    <location>
        <begin position="378"/>
        <end position="402"/>
    </location>
</feature>
<evidence type="ECO:0000313" key="15">
    <source>
        <dbReference type="EMBL" id="KAK1933655.1"/>
    </source>
</evidence>
<feature type="transmembrane region" description="Helical" evidence="13">
    <location>
        <begin position="1153"/>
        <end position="1175"/>
    </location>
</feature>